<dbReference type="EMBL" id="UINC01018478">
    <property type="protein sequence ID" value="SVA77650.1"/>
    <property type="molecule type" value="Genomic_DNA"/>
</dbReference>
<keyword evidence="6" id="KW-0378">Hydrolase</keyword>
<keyword evidence="9" id="KW-0234">DNA repair</keyword>
<dbReference type="GO" id="GO:0006281">
    <property type="term" value="P:DNA repair"/>
    <property type="evidence" value="ECO:0007669"/>
    <property type="project" value="UniProtKB-KW"/>
</dbReference>
<evidence type="ECO:0000256" key="5">
    <source>
        <dbReference type="ARBA" id="ARBA00022763"/>
    </source>
</evidence>
<dbReference type="GO" id="GO:0051539">
    <property type="term" value="F:4 iron, 4 sulfur cluster binding"/>
    <property type="evidence" value="ECO:0007669"/>
    <property type="project" value="UniProtKB-KW"/>
</dbReference>
<dbReference type="Gene3D" id="3.40.470.10">
    <property type="entry name" value="Uracil-DNA glycosylase-like domain"/>
    <property type="match status" value="1"/>
</dbReference>
<dbReference type="PANTHER" id="PTHR33693:SF9">
    <property type="entry name" value="TYPE-4 URACIL-DNA GLYCOSYLASE"/>
    <property type="match status" value="1"/>
</dbReference>
<evidence type="ECO:0000256" key="7">
    <source>
        <dbReference type="ARBA" id="ARBA00023004"/>
    </source>
</evidence>
<dbReference type="InterPro" id="IPR005122">
    <property type="entry name" value="Uracil-DNA_glycosylase-like"/>
</dbReference>
<feature type="domain" description="Uracil-DNA glycosylase-like" evidence="10">
    <location>
        <begin position="64"/>
        <end position="212"/>
    </location>
</feature>
<accession>A0A381YL08</accession>
<protein>
    <recommendedName>
        <fullName evidence="2">Type-4 uracil-DNA glycosylase</fullName>
    </recommendedName>
</protein>
<evidence type="ECO:0000256" key="9">
    <source>
        <dbReference type="ARBA" id="ARBA00023204"/>
    </source>
</evidence>
<evidence type="ECO:0000256" key="8">
    <source>
        <dbReference type="ARBA" id="ARBA00023014"/>
    </source>
</evidence>
<dbReference type="InterPro" id="IPR036895">
    <property type="entry name" value="Uracil-DNA_glycosylase-like_sf"/>
</dbReference>
<sequence length="225" mass="24655">MGITNWAGSQASSSVAVVDVERRSRARGVDAGDPSDLQSLRSIEEIVKSCRACNLCETRRNTVFGSGSATADWLLVGEAPGAEEDKQGLPFVGRAGQLLNNMLSSLGLDRGDAYIANVLKCRPPRNRDPMGEEVRKCEPYLHQQIGNIQPRIIIAMGRFAAQSLLKDTTPISRLRGQVHEYEKFGIPLIATYHPAYLLRSPLEKRKAWTDLVLARATLEKPGEGA</sequence>
<dbReference type="CDD" id="cd10030">
    <property type="entry name" value="UDG-F4_TTUDGA_SPO1dp_like"/>
    <property type="match status" value="1"/>
</dbReference>
<dbReference type="InterPro" id="IPR051536">
    <property type="entry name" value="UDG_Type-4/5"/>
</dbReference>
<evidence type="ECO:0000256" key="6">
    <source>
        <dbReference type="ARBA" id="ARBA00022801"/>
    </source>
</evidence>
<evidence type="ECO:0000256" key="3">
    <source>
        <dbReference type="ARBA" id="ARBA00022485"/>
    </source>
</evidence>
<dbReference type="GO" id="GO:0097506">
    <property type="term" value="F:deaminated base DNA N-glycosylase activity"/>
    <property type="evidence" value="ECO:0007669"/>
    <property type="project" value="UniProtKB-ARBA"/>
</dbReference>
<proteinExistence type="inferred from homology"/>
<dbReference type="Pfam" id="PF03167">
    <property type="entry name" value="UDG"/>
    <property type="match status" value="1"/>
</dbReference>
<evidence type="ECO:0000256" key="1">
    <source>
        <dbReference type="ARBA" id="ARBA00006521"/>
    </source>
</evidence>
<dbReference type="AlphaFoldDB" id="A0A381YL08"/>
<dbReference type="GO" id="GO:0046872">
    <property type="term" value="F:metal ion binding"/>
    <property type="evidence" value="ECO:0007669"/>
    <property type="project" value="UniProtKB-KW"/>
</dbReference>
<dbReference type="SMART" id="SM00986">
    <property type="entry name" value="UDG"/>
    <property type="match status" value="1"/>
</dbReference>
<reference evidence="11" key="1">
    <citation type="submission" date="2018-05" db="EMBL/GenBank/DDBJ databases">
        <authorList>
            <person name="Lanie J.A."/>
            <person name="Ng W.-L."/>
            <person name="Kazmierczak K.M."/>
            <person name="Andrzejewski T.M."/>
            <person name="Davidsen T.M."/>
            <person name="Wayne K.J."/>
            <person name="Tettelin H."/>
            <person name="Glass J.I."/>
            <person name="Rusch D."/>
            <person name="Podicherti R."/>
            <person name="Tsui H.-C.T."/>
            <person name="Winkler M.E."/>
        </authorList>
    </citation>
    <scope>NUCLEOTIDE SEQUENCE</scope>
</reference>
<keyword evidence="5" id="KW-0227">DNA damage</keyword>
<evidence type="ECO:0000256" key="4">
    <source>
        <dbReference type="ARBA" id="ARBA00022723"/>
    </source>
</evidence>
<keyword evidence="7" id="KW-0408">Iron</keyword>
<evidence type="ECO:0000313" key="11">
    <source>
        <dbReference type="EMBL" id="SVA77650.1"/>
    </source>
</evidence>
<dbReference type="InterPro" id="IPR005273">
    <property type="entry name" value="Ura-DNA_glyco_family4"/>
</dbReference>
<gene>
    <name evidence="11" type="ORF">METZ01_LOCUS130504</name>
</gene>
<dbReference type="SUPFAM" id="SSF52141">
    <property type="entry name" value="Uracil-DNA glycosylase-like"/>
    <property type="match status" value="1"/>
</dbReference>
<dbReference type="NCBIfam" id="TIGR00758">
    <property type="entry name" value="UDG_fam4"/>
    <property type="match status" value="1"/>
</dbReference>
<dbReference type="PANTHER" id="PTHR33693">
    <property type="entry name" value="TYPE-5 URACIL-DNA GLYCOSYLASE"/>
    <property type="match status" value="1"/>
</dbReference>
<evidence type="ECO:0000256" key="2">
    <source>
        <dbReference type="ARBA" id="ARBA00019403"/>
    </source>
</evidence>
<name>A0A381YL08_9ZZZZ</name>
<keyword evidence="8" id="KW-0411">Iron-sulfur</keyword>
<keyword evidence="3" id="KW-0004">4Fe-4S</keyword>
<evidence type="ECO:0000259" key="10">
    <source>
        <dbReference type="SMART" id="SM00986"/>
    </source>
</evidence>
<keyword evidence="4" id="KW-0479">Metal-binding</keyword>
<dbReference type="SMART" id="SM00987">
    <property type="entry name" value="UreE_C"/>
    <property type="match status" value="1"/>
</dbReference>
<comment type="similarity">
    <text evidence="1">Belongs to the uracil-DNA glycosylase (UDG) superfamily. Type 4 (UDGa) family.</text>
</comment>
<organism evidence="11">
    <name type="scientific">marine metagenome</name>
    <dbReference type="NCBI Taxonomy" id="408172"/>
    <lineage>
        <taxon>unclassified sequences</taxon>
        <taxon>metagenomes</taxon>
        <taxon>ecological metagenomes</taxon>
    </lineage>
</organism>